<accession>A0A0N4X5D2</accession>
<protein>
    <submittedName>
        <fullName evidence="3">PPR_long domain-containing protein</fullName>
    </submittedName>
</protein>
<dbReference type="PANTHER" id="PTHR14700:SF0">
    <property type="entry name" value="PENTATRICOPEPTIDE REPEAT-CONTAINING PROTEIN 2, MITOCHONDRIAL"/>
    <property type="match status" value="1"/>
</dbReference>
<dbReference type="STRING" id="6290.A0A0N4X5D2"/>
<dbReference type="AlphaFoldDB" id="A0A0N4X5D2"/>
<proteinExistence type="predicted"/>
<reference evidence="1 2" key="2">
    <citation type="submission" date="2018-11" db="EMBL/GenBank/DDBJ databases">
        <authorList>
            <consortium name="Pathogen Informatics"/>
        </authorList>
    </citation>
    <scope>NUCLEOTIDE SEQUENCE [LARGE SCALE GENOMIC DNA]</scope>
    <source>
        <strain evidence="1 2">MHpl1</strain>
    </source>
</reference>
<evidence type="ECO:0000313" key="3">
    <source>
        <dbReference type="WBParaSite" id="HPLM_0001957401-mRNA-1"/>
    </source>
</evidence>
<dbReference type="WBParaSite" id="HPLM_0001957401-mRNA-1">
    <property type="protein sequence ID" value="HPLM_0001957401-mRNA-1"/>
    <property type="gene ID" value="HPLM_0001957401"/>
</dbReference>
<sequence>MLGRQAGTSALVSTAGENAVIQASGKLARSSKQQSRECELAAAFYKEGKRGSLRKLMKIVTKQKETSEATSRSAAFAAALALKLDKLPEAHEMMSYVTMTPAVIRRSLLVTILATEDRLDEALDEMEKCLQEEDVVFHSENSCISDEALDKLCYAIKKRDDTQKQMQRFRALQRVITTYKRRSTKTIDNLLHTPLHIAPIEEASPEPPKVPLTDKVIAQVPHFLAGDEEQ</sequence>
<dbReference type="GO" id="GO:0007005">
    <property type="term" value="P:mitochondrion organization"/>
    <property type="evidence" value="ECO:0007669"/>
    <property type="project" value="TreeGrafter"/>
</dbReference>
<name>A0A0N4X5D2_HAEPC</name>
<dbReference type="EMBL" id="UZAF01021414">
    <property type="protein sequence ID" value="VDO77986.1"/>
    <property type="molecule type" value="Genomic_DNA"/>
</dbReference>
<dbReference type="Proteomes" id="UP000268014">
    <property type="component" value="Unassembled WGS sequence"/>
</dbReference>
<reference evidence="3" key="1">
    <citation type="submission" date="2017-02" db="UniProtKB">
        <authorList>
            <consortium name="WormBaseParasite"/>
        </authorList>
    </citation>
    <scope>IDENTIFICATION</scope>
</reference>
<dbReference type="PANTHER" id="PTHR14700">
    <property type="entry name" value="PENTATRICOPEPTIDE REPEAT-CONTAINING PROTEIN 2, MITOCHONDRIAL"/>
    <property type="match status" value="1"/>
</dbReference>
<evidence type="ECO:0000313" key="1">
    <source>
        <dbReference type="EMBL" id="VDO77986.1"/>
    </source>
</evidence>
<dbReference type="OMA" id="QKRFWDA"/>
<dbReference type="GO" id="GO:0005739">
    <property type="term" value="C:mitochondrion"/>
    <property type="evidence" value="ECO:0007669"/>
    <property type="project" value="InterPro"/>
</dbReference>
<dbReference type="GO" id="GO:0050684">
    <property type="term" value="P:regulation of mRNA processing"/>
    <property type="evidence" value="ECO:0007669"/>
    <property type="project" value="InterPro"/>
</dbReference>
<gene>
    <name evidence="1" type="ORF">HPLM_LOCUS19566</name>
</gene>
<evidence type="ECO:0000313" key="2">
    <source>
        <dbReference type="Proteomes" id="UP000268014"/>
    </source>
</evidence>
<dbReference type="OrthoDB" id="5822074at2759"/>
<keyword evidence="2" id="KW-1185">Reference proteome</keyword>
<organism evidence="3">
    <name type="scientific">Haemonchus placei</name>
    <name type="common">Barber's pole worm</name>
    <dbReference type="NCBI Taxonomy" id="6290"/>
    <lineage>
        <taxon>Eukaryota</taxon>
        <taxon>Metazoa</taxon>
        <taxon>Ecdysozoa</taxon>
        <taxon>Nematoda</taxon>
        <taxon>Chromadorea</taxon>
        <taxon>Rhabditida</taxon>
        <taxon>Rhabditina</taxon>
        <taxon>Rhabditomorpha</taxon>
        <taxon>Strongyloidea</taxon>
        <taxon>Trichostrongylidae</taxon>
        <taxon>Haemonchus</taxon>
    </lineage>
</organism>
<dbReference type="InterPro" id="IPR034629">
    <property type="entry name" value="PTCD2"/>
</dbReference>
<dbReference type="GO" id="GO:0003723">
    <property type="term" value="F:RNA binding"/>
    <property type="evidence" value="ECO:0007669"/>
    <property type="project" value="TreeGrafter"/>
</dbReference>